<evidence type="ECO:0000256" key="1">
    <source>
        <dbReference type="ARBA" id="ARBA00008361"/>
    </source>
</evidence>
<dbReference type="InterPro" id="IPR051052">
    <property type="entry name" value="Diverse_substrate_MTase"/>
</dbReference>
<evidence type="ECO:0000256" key="2">
    <source>
        <dbReference type="ARBA" id="ARBA00022603"/>
    </source>
</evidence>
<dbReference type="Pfam" id="PF08241">
    <property type="entry name" value="Methyltransf_11"/>
    <property type="match status" value="1"/>
</dbReference>
<keyword evidence="2 5" id="KW-0489">Methyltransferase</keyword>
<name>A0ABN3DHW1_9ACTN</name>
<dbReference type="GO" id="GO:0008168">
    <property type="term" value="F:methyltransferase activity"/>
    <property type="evidence" value="ECO:0007669"/>
    <property type="project" value="UniProtKB-KW"/>
</dbReference>
<dbReference type="PANTHER" id="PTHR44942:SF4">
    <property type="entry name" value="METHYLTRANSFERASE TYPE 11 DOMAIN-CONTAINING PROTEIN"/>
    <property type="match status" value="1"/>
</dbReference>
<accession>A0ABN3DHW1</accession>
<organism evidence="5 6">
    <name type="scientific">Kitasatospora cystarginea</name>
    <dbReference type="NCBI Taxonomy" id="58350"/>
    <lineage>
        <taxon>Bacteria</taxon>
        <taxon>Bacillati</taxon>
        <taxon>Actinomycetota</taxon>
        <taxon>Actinomycetes</taxon>
        <taxon>Kitasatosporales</taxon>
        <taxon>Streptomycetaceae</taxon>
        <taxon>Kitasatospora</taxon>
    </lineage>
</organism>
<sequence length="254" mass="27668">MTDLQHREHAESFGAVAGHYDVARPSYPDALFDEVERLSGRGLRGAVVLDVGAGTGIATRLLAGRGARVTAVEPSAGMAARLHEVSPEVPLVKAGGDELPFHDSTVDLVTYAQAFHWTDPHRSVPEAIRVLRPGGALALWWNLKDRAAPWVAAQEDRLKAALPTYRYSGAVNVVTEPLNAYDLRLGTARLRWERRIDVDTVITDMRSKSYFAVLPAEQREPVLTAERAALLAEFPDGTVTEPYVLELVVAATPA</sequence>
<evidence type="ECO:0000259" key="4">
    <source>
        <dbReference type="Pfam" id="PF08241"/>
    </source>
</evidence>
<evidence type="ECO:0000313" key="5">
    <source>
        <dbReference type="EMBL" id="GAA2231522.1"/>
    </source>
</evidence>
<reference evidence="5 6" key="1">
    <citation type="journal article" date="2019" name="Int. J. Syst. Evol. Microbiol.">
        <title>The Global Catalogue of Microorganisms (GCM) 10K type strain sequencing project: providing services to taxonomists for standard genome sequencing and annotation.</title>
        <authorList>
            <consortium name="The Broad Institute Genomics Platform"/>
            <consortium name="The Broad Institute Genome Sequencing Center for Infectious Disease"/>
            <person name="Wu L."/>
            <person name="Ma J."/>
        </authorList>
    </citation>
    <scope>NUCLEOTIDE SEQUENCE [LARGE SCALE GENOMIC DNA]</scope>
    <source>
        <strain evidence="5 6">JCM 7356</strain>
    </source>
</reference>
<dbReference type="PANTHER" id="PTHR44942">
    <property type="entry name" value="METHYLTRANSF_11 DOMAIN-CONTAINING PROTEIN"/>
    <property type="match status" value="1"/>
</dbReference>
<dbReference type="InterPro" id="IPR013216">
    <property type="entry name" value="Methyltransf_11"/>
</dbReference>
<dbReference type="InterPro" id="IPR029063">
    <property type="entry name" value="SAM-dependent_MTases_sf"/>
</dbReference>
<proteinExistence type="inferred from homology"/>
<protein>
    <submittedName>
        <fullName evidence="5">Class I SAM-dependent methyltransferase</fullName>
    </submittedName>
</protein>
<keyword evidence="6" id="KW-1185">Reference proteome</keyword>
<comment type="caution">
    <text evidence="5">The sequence shown here is derived from an EMBL/GenBank/DDBJ whole genome shotgun (WGS) entry which is preliminary data.</text>
</comment>
<dbReference type="GO" id="GO:0032259">
    <property type="term" value="P:methylation"/>
    <property type="evidence" value="ECO:0007669"/>
    <property type="project" value="UniProtKB-KW"/>
</dbReference>
<dbReference type="CDD" id="cd02440">
    <property type="entry name" value="AdoMet_MTases"/>
    <property type="match status" value="1"/>
</dbReference>
<feature type="domain" description="Methyltransferase type 11" evidence="4">
    <location>
        <begin position="49"/>
        <end position="138"/>
    </location>
</feature>
<gene>
    <name evidence="5" type="ORF">GCM10010430_09780</name>
</gene>
<dbReference type="Gene3D" id="3.40.50.150">
    <property type="entry name" value="Vaccinia Virus protein VP39"/>
    <property type="match status" value="1"/>
</dbReference>
<dbReference type="Proteomes" id="UP001500305">
    <property type="component" value="Unassembled WGS sequence"/>
</dbReference>
<comment type="similarity">
    <text evidence="1">Belongs to the methyltransferase superfamily.</text>
</comment>
<dbReference type="SUPFAM" id="SSF53335">
    <property type="entry name" value="S-adenosyl-L-methionine-dependent methyltransferases"/>
    <property type="match status" value="1"/>
</dbReference>
<evidence type="ECO:0000256" key="3">
    <source>
        <dbReference type="ARBA" id="ARBA00022679"/>
    </source>
</evidence>
<evidence type="ECO:0000313" key="6">
    <source>
        <dbReference type="Proteomes" id="UP001500305"/>
    </source>
</evidence>
<keyword evidence="3" id="KW-0808">Transferase</keyword>
<dbReference type="EMBL" id="BAAATR010000003">
    <property type="protein sequence ID" value="GAA2231522.1"/>
    <property type="molecule type" value="Genomic_DNA"/>
</dbReference>
<dbReference type="RefSeq" id="WP_344634938.1">
    <property type="nucleotide sequence ID" value="NZ_BAAATR010000003.1"/>
</dbReference>